<feature type="region of interest" description="Disordered" evidence="1">
    <location>
        <begin position="296"/>
        <end position="315"/>
    </location>
</feature>
<dbReference type="InterPro" id="IPR050302">
    <property type="entry name" value="Rab_GAP_TBC_domain"/>
</dbReference>
<dbReference type="PANTHER" id="PTHR47219:SF20">
    <property type="entry name" value="TBC1 DOMAIN FAMILY MEMBER 2B"/>
    <property type="match status" value="1"/>
</dbReference>
<dbReference type="InterPro" id="IPR035969">
    <property type="entry name" value="Rab-GAP_TBC_sf"/>
</dbReference>
<keyword evidence="4" id="KW-1185">Reference proteome</keyword>
<evidence type="ECO:0000313" key="3">
    <source>
        <dbReference type="EMBL" id="KAF8822063.1"/>
    </source>
</evidence>
<dbReference type="EMBL" id="JADAQX010000091">
    <property type="protein sequence ID" value="KAF8822063.1"/>
    <property type="molecule type" value="Genomic_DNA"/>
</dbReference>
<organism evidence="3 4">
    <name type="scientific">Cardiosporidium cionae</name>
    <dbReference type="NCBI Taxonomy" id="476202"/>
    <lineage>
        <taxon>Eukaryota</taxon>
        <taxon>Sar</taxon>
        <taxon>Alveolata</taxon>
        <taxon>Apicomplexa</taxon>
        <taxon>Aconoidasida</taxon>
        <taxon>Nephromycida</taxon>
        <taxon>Cardiosporidium</taxon>
    </lineage>
</organism>
<dbReference type="PANTHER" id="PTHR47219">
    <property type="entry name" value="RAB GTPASE-ACTIVATING PROTEIN 1-LIKE"/>
    <property type="match status" value="1"/>
</dbReference>
<dbReference type="Gene3D" id="1.10.472.80">
    <property type="entry name" value="Ypt/Rab-GAP domain of gyp1p, domain 3"/>
    <property type="match status" value="1"/>
</dbReference>
<dbReference type="Proteomes" id="UP000823046">
    <property type="component" value="Unassembled WGS sequence"/>
</dbReference>
<protein>
    <submittedName>
        <fullName evidence="3">TBC domain containing protein</fullName>
    </submittedName>
</protein>
<accession>A0ABQ7JDN9</accession>
<proteinExistence type="predicted"/>
<reference evidence="3 4" key="1">
    <citation type="journal article" date="2020" name="bioRxiv">
        <title>Metabolic contributions of an alphaproteobacterial endosymbiont in the apicomplexan Cardiosporidium cionae.</title>
        <authorList>
            <person name="Hunter E.S."/>
            <person name="Paight C.J."/>
            <person name="Lane C.E."/>
        </authorList>
    </citation>
    <scope>NUCLEOTIDE SEQUENCE [LARGE SCALE GENOMIC DNA]</scope>
    <source>
        <strain evidence="3">ESH_2018</strain>
    </source>
</reference>
<evidence type="ECO:0000256" key="1">
    <source>
        <dbReference type="SAM" id="MobiDB-lite"/>
    </source>
</evidence>
<feature type="domain" description="Rab-GAP TBC" evidence="2">
    <location>
        <begin position="65"/>
        <end position="221"/>
    </location>
</feature>
<comment type="caution">
    <text evidence="3">The sequence shown here is derived from an EMBL/GenBank/DDBJ whole genome shotgun (WGS) entry which is preliminary data.</text>
</comment>
<sequence>MIIEQSFWKTENDSPLLDRNCNFFTEESASHILQRAELFLDFVEEKAGGPLDVNFDRRCDDPEIKRMFTVDAERTFKSEKHRKCLCETLELIWSETKDYHQGMGFVCAFLLLLHKPSIVATIITGLHRHYVHGYFKSAAKIYVRDARVFGKLLRKFHPSVADCIELRVPPEAYCSKWFVGLNVHVLPFEALLLFFEAFLQKGNDFLFDFALSLVRTCENDIVSAKDLSVVLAILRLDTSVYPNDKMAPGSKENGSFFTKIVYDAYNSVLDNENLAQLRREADEDMAIEEEHRLKRDAELDMGSSDGIVFSDEEDS</sequence>
<evidence type="ECO:0000259" key="2">
    <source>
        <dbReference type="Pfam" id="PF00566"/>
    </source>
</evidence>
<name>A0ABQ7JDN9_9APIC</name>
<gene>
    <name evidence="3" type="ORF">IE077_000087</name>
</gene>
<dbReference type="SUPFAM" id="SSF47923">
    <property type="entry name" value="Ypt/Rab-GAP domain of gyp1p"/>
    <property type="match status" value="2"/>
</dbReference>
<dbReference type="InterPro" id="IPR000195">
    <property type="entry name" value="Rab-GAP-TBC_dom"/>
</dbReference>
<dbReference type="Pfam" id="PF00566">
    <property type="entry name" value="RabGAP-TBC"/>
    <property type="match status" value="1"/>
</dbReference>
<evidence type="ECO:0000313" key="4">
    <source>
        <dbReference type="Proteomes" id="UP000823046"/>
    </source>
</evidence>